<dbReference type="Gramene" id="AUR62013530-RA">
    <property type="protein sequence ID" value="AUR62013530-RA:cds"/>
    <property type="gene ID" value="AUR62013530"/>
</dbReference>
<keyword evidence="2" id="KW-1185">Reference proteome</keyword>
<protein>
    <submittedName>
        <fullName evidence="1">Uncharacterized protein</fullName>
    </submittedName>
</protein>
<dbReference type="EnsemblPlants" id="AUR62013530-RA">
    <property type="protein sequence ID" value="AUR62013530-RA:cds"/>
    <property type="gene ID" value="AUR62013530"/>
</dbReference>
<dbReference type="AlphaFoldDB" id="A0A803LHT3"/>
<name>A0A803LHT3_CHEQI</name>
<evidence type="ECO:0000313" key="1">
    <source>
        <dbReference type="EnsemblPlants" id="AUR62013530-RA:cds"/>
    </source>
</evidence>
<reference evidence="1" key="2">
    <citation type="submission" date="2021-03" db="UniProtKB">
        <authorList>
            <consortium name="EnsemblPlants"/>
        </authorList>
    </citation>
    <scope>IDENTIFICATION</scope>
</reference>
<accession>A0A803LHT3</accession>
<organism evidence="1 2">
    <name type="scientific">Chenopodium quinoa</name>
    <name type="common">Quinoa</name>
    <dbReference type="NCBI Taxonomy" id="63459"/>
    <lineage>
        <taxon>Eukaryota</taxon>
        <taxon>Viridiplantae</taxon>
        <taxon>Streptophyta</taxon>
        <taxon>Embryophyta</taxon>
        <taxon>Tracheophyta</taxon>
        <taxon>Spermatophyta</taxon>
        <taxon>Magnoliopsida</taxon>
        <taxon>eudicotyledons</taxon>
        <taxon>Gunneridae</taxon>
        <taxon>Pentapetalae</taxon>
        <taxon>Caryophyllales</taxon>
        <taxon>Chenopodiaceae</taxon>
        <taxon>Chenopodioideae</taxon>
        <taxon>Atripliceae</taxon>
        <taxon>Chenopodium</taxon>
    </lineage>
</organism>
<evidence type="ECO:0000313" key="2">
    <source>
        <dbReference type="Proteomes" id="UP000596660"/>
    </source>
</evidence>
<dbReference type="Proteomes" id="UP000596660">
    <property type="component" value="Unplaced"/>
</dbReference>
<reference evidence="1" key="1">
    <citation type="journal article" date="2017" name="Nature">
        <title>The genome of Chenopodium quinoa.</title>
        <authorList>
            <person name="Jarvis D.E."/>
            <person name="Ho Y.S."/>
            <person name="Lightfoot D.J."/>
            <person name="Schmoeckel S.M."/>
            <person name="Li B."/>
            <person name="Borm T.J.A."/>
            <person name="Ohyanagi H."/>
            <person name="Mineta K."/>
            <person name="Michell C.T."/>
            <person name="Saber N."/>
            <person name="Kharbatia N.M."/>
            <person name="Rupper R.R."/>
            <person name="Sharp A.R."/>
            <person name="Dally N."/>
            <person name="Boughton B.A."/>
            <person name="Woo Y.H."/>
            <person name="Gao G."/>
            <person name="Schijlen E.G.W.M."/>
            <person name="Guo X."/>
            <person name="Momin A.A."/>
            <person name="Negrao S."/>
            <person name="Al-Babili S."/>
            <person name="Gehring C."/>
            <person name="Roessner U."/>
            <person name="Jung C."/>
            <person name="Murphy K."/>
            <person name="Arold S.T."/>
            <person name="Gojobori T."/>
            <person name="van der Linden C.G."/>
            <person name="van Loo E.N."/>
            <person name="Jellen E.N."/>
            <person name="Maughan P.J."/>
            <person name="Tester M."/>
        </authorList>
    </citation>
    <scope>NUCLEOTIDE SEQUENCE [LARGE SCALE GENOMIC DNA]</scope>
    <source>
        <strain evidence="1">cv. PI 614886</strain>
    </source>
</reference>
<proteinExistence type="predicted"/>
<sequence length="283" mass="32182">MAYSRSLKFEDRSNLPELGYIPKHEFPKFEGTNPRMWIKKYCKYFTLCKVPDDQKVDLPSLNMVDKAKSWVYSYLSTRSAVDWNDFVLLMNHKCQFKEPQLFTVAIPGLDEVDTIIVNLEEQEEVSVMHPFISFSALTGITHNFVDIHLAEMLGCKSEAILGCDMVLGNSCVEFKGVSSKKLKPSCPVQVGCNTGTHTYMVIELNALKSQFAQVFEEPTYLPPKRCIFDYRINLDKMGVAMLVATWRVEYGWDPSKIVEAKAILWGLKVTVNIDLVSIIGRGE</sequence>